<reference evidence="3 4" key="1">
    <citation type="submission" date="2011-08" db="EMBL/GenBank/DDBJ databases">
        <title>The Genome Sequence of Selenomonas noxia F0398.</title>
        <authorList>
            <consortium name="The Broad Institute Genome Sequencing Platform"/>
            <person name="Earl A."/>
            <person name="Ward D."/>
            <person name="Feldgarden M."/>
            <person name="Gevers D."/>
            <person name="Izard J."/>
            <person name="Ganesan A."/>
            <person name="Blanton J.M."/>
            <person name="Baranova O.V."/>
            <person name="Tanner A.C."/>
            <person name="Dewhirst F.E."/>
            <person name="Young S.K."/>
            <person name="Zeng Q."/>
            <person name="Gargeya S."/>
            <person name="Fitzgerald M."/>
            <person name="Haas B."/>
            <person name="Abouelleil A."/>
            <person name="Alvarado L."/>
            <person name="Arachchi H.M."/>
            <person name="Berlin A."/>
            <person name="Brown A."/>
            <person name="Chapman S.B."/>
            <person name="Chen Z."/>
            <person name="Dunbar C."/>
            <person name="Freedman E."/>
            <person name="Gearin G."/>
            <person name="Gellesch M."/>
            <person name="Goldberg J."/>
            <person name="Griggs A."/>
            <person name="Gujja S."/>
            <person name="Heiman D."/>
            <person name="Howarth C."/>
            <person name="Larson L."/>
            <person name="Lui A."/>
            <person name="MacDonald P.J.P."/>
            <person name="Montmayeur A."/>
            <person name="Murphy C."/>
            <person name="Neiman D."/>
            <person name="Pearson M."/>
            <person name="Priest M."/>
            <person name="Roberts A."/>
            <person name="Saif S."/>
            <person name="Shea T."/>
            <person name="Shenoy N."/>
            <person name="Sisk P."/>
            <person name="Stolte C."/>
            <person name="Sykes S."/>
            <person name="Wortman J."/>
            <person name="Nusbaum C."/>
            <person name="Birren B."/>
        </authorList>
    </citation>
    <scope>NUCLEOTIDE SEQUENCE [LARGE SCALE GENOMIC DNA]</scope>
    <source>
        <strain evidence="3 4">F0398</strain>
    </source>
</reference>
<evidence type="ECO:0000256" key="1">
    <source>
        <dbReference type="SAM" id="Coils"/>
    </source>
</evidence>
<evidence type="ECO:0000256" key="2">
    <source>
        <dbReference type="SAM" id="SignalP"/>
    </source>
</evidence>
<dbReference type="InterPro" id="IPR011990">
    <property type="entry name" value="TPR-like_helical_dom_sf"/>
</dbReference>
<dbReference type="Gene3D" id="1.25.40.10">
    <property type="entry name" value="Tetratricopeptide repeat domain"/>
    <property type="match status" value="1"/>
</dbReference>
<keyword evidence="2" id="KW-0732">Signal</keyword>
<dbReference type="SUPFAM" id="SSF48452">
    <property type="entry name" value="TPR-like"/>
    <property type="match status" value="1"/>
</dbReference>
<evidence type="ECO:0008006" key="5">
    <source>
        <dbReference type="Google" id="ProtNLM"/>
    </source>
</evidence>
<dbReference type="Gene3D" id="3.30.1660.40">
    <property type="entry name" value="FlgT, N-terminal domain"/>
    <property type="match status" value="1"/>
</dbReference>
<dbReference type="EMBL" id="ADGH01000012">
    <property type="protein sequence ID" value="EHG24461.1"/>
    <property type="molecule type" value="Genomic_DNA"/>
</dbReference>
<evidence type="ECO:0000313" key="3">
    <source>
        <dbReference type="EMBL" id="EHG24461.1"/>
    </source>
</evidence>
<sequence length="331" mass="37434">MIQHMLRAAMLCALFFLTAAPDAAAAPQTIEAEGIYVMGDNDSPKIARDAARQEAMRSATEQAGVYVETYTETQNLTLTKDEVRMVAGTVLRVIREQTTPELIGDSWRYRVHLVCEVDTSKVDLAALGQNKAELARLQKERDDLKRQNDALLARYERAQGAEKAEIGAQLEQSYSLGRIFDDAAAMIQRGEEKHAIADLSLLIDDPSVTGSARSYAYYLRGRAYYELRSDKLALADFAAAERTPHTNELYPIWRLHQYRGQIYYDAGRYEEAADELQSAWDASDKSDDELWMRLRRAERKAEQARRDGNTRGINWTQIITEIIRGSMQQAA</sequence>
<comment type="caution">
    <text evidence="3">The sequence shown here is derived from an EMBL/GenBank/DDBJ whole genome shotgun (WGS) entry which is preliminary data.</text>
</comment>
<keyword evidence="4" id="KW-1185">Reference proteome</keyword>
<dbReference type="InterPro" id="IPR038180">
    <property type="entry name" value="FlgT_N_sf"/>
</dbReference>
<gene>
    <name evidence="3" type="ORF">HMPREF9432_01311</name>
</gene>
<feature type="coiled-coil region" evidence="1">
    <location>
        <begin position="127"/>
        <end position="161"/>
    </location>
</feature>
<organism evidence="3 4">
    <name type="scientific">Selenomonas noxia F0398</name>
    <dbReference type="NCBI Taxonomy" id="702437"/>
    <lineage>
        <taxon>Bacteria</taxon>
        <taxon>Bacillati</taxon>
        <taxon>Bacillota</taxon>
        <taxon>Negativicutes</taxon>
        <taxon>Selenomonadales</taxon>
        <taxon>Selenomonadaceae</taxon>
        <taxon>Selenomonas</taxon>
    </lineage>
</organism>
<feature type="signal peptide" evidence="2">
    <location>
        <begin position="1"/>
        <end position="25"/>
    </location>
</feature>
<dbReference type="RefSeq" id="WP_006696569.1">
    <property type="nucleotide sequence ID" value="NZ_JH376859.1"/>
</dbReference>
<evidence type="ECO:0000313" key="4">
    <source>
        <dbReference type="Proteomes" id="UP000003175"/>
    </source>
</evidence>
<accession>A0ABN0DPA1</accession>
<name>A0ABN0DPA1_9FIRM</name>
<protein>
    <recommendedName>
        <fullName evidence="5">Tetratricopeptide repeat protein</fullName>
    </recommendedName>
</protein>
<dbReference type="Proteomes" id="UP000003175">
    <property type="component" value="Unassembled WGS sequence"/>
</dbReference>
<feature type="chain" id="PRO_5046137265" description="Tetratricopeptide repeat protein" evidence="2">
    <location>
        <begin position="26"/>
        <end position="331"/>
    </location>
</feature>
<keyword evidence="1" id="KW-0175">Coiled coil</keyword>
<proteinExistence type="predicted"/>